<dbReference type="EMBL" id="JDST02000035">
    <property type="protein sequence ID" value="KFB77078.1"/>
    <property type="molecule type" value="Genomic_DNA"/>
</dbReference>
<sequence>MSIPASSVPPPISSRSPPSSASVHSMPMPMQTPSNAACSGGFLLAKASTRASTMQLVTIRGMKMPRTRYNSCSWALNSRSTTVTSAATIRMKTGMRISCGIRLRSDATATLAMAMTMIVASDSITPLTRLVVTASSGQRPRICTRLVFWCQTPLAPIWRNSSRLIISLLLWQRVAGDSRQRSVRPCAPP</sequence>
<evidence type="ECO:0000313" key="2">
    <source>
        <dbReference type="EMBL" id="KFB77078.1"/>
    </source>
</evidence>
<dbReference type="Proteomes" id="UP000021315">
    <property type="component" value="Unassembled WGS sequence"/>
</dbReference>
<dbReference type="AlphaFoldDB" id="A0A080M777"/>
<organism evidence="2 3">
    <name type="scientific">Candidatus Accumulibacter cognatus</name>
    <dbReference type="NCBI Taxonomy" id="2954383"/>
    <lineage>
        <taxon>Bacteria</taxon>
        <taxon>Pseudomonadati</taxon>
        <taxon>Pseudomonadota</taxon>
        <taxon>Betaproteobacteria</taxon>
        <taxon>Candidatus Accumulibacter</taxon>
    </lineage>
</organism>
<gene>
    <name evidence="2" type="ORF">AW06_001837</name>
</gene>
<evidence type="ECO:0000313" key="3">
    <source>
        <dbReference type="Proteomes" id="UP000021315"/>
    </source>
</evidence>
<comment type="caution">
    <text evidence="2">The sequence shown here is derived from an EMBL/GenBank/DDBJ whole genome shotgun (WGS) entry which is preliminary data.</text>
</comment>
<name>A0A080M777_9PROT</name>
<evidence type="ECO:0000256" key="1">
    <source>
        <dbReference type="SAM" id="MobiDB-lite"/>
    </source>
</evidence>
<protein>
    <submittedName>
        <fullName evidence="2">Uncharacterized protein</fullName>
    </submittedName>
</protein>
<feature type="region of interest" description="Disordered" evidence="1">
    <location>
        <begin position="1"/>
        <end position="30"/>
    </location>
</feature>
<keyword evidence="3" id="KW-1185">Reference proteome</keyword>
<reference evidence="2" key="1">
    <citation type="submission" date="2014-02" db="EMBL/GenBank/DDBJ databases">
        <title>Expanding our view of genomic diversity in Candidatus Accumulibacter clades.</title>
        <authorList>
            <person name="Skennerton C.T."/>
            <person name="Barr J.J."/>
            <person name="Slater F.R."/>
            <person name="Bond P.L."/>
            <person name="Tyson G.W."/>
        </authorList>
    </citation>
    <scope>NUCLEOTIDE SEQUENCE [LARGE SCALE GENOMIC DNA]</scope>
</reference>
<accession>A0A080M777</accession>
<proteinExistence type="predicted"/>
<feature type="compositionally biased region" description="Low complexity" evidence="1">
    <location>
        <begin position="13"/>
        <end position="29"/>
    </location>
</feature>